<comment type="caution">
    <text evidence="1">The sequence shown here is derived from an EMBL/GenBank/DDBJ whole genome shotgun (WGS) entry which is preliminary data.</text>
</comment>
<evidence type="ECO:0000313" key="2">
    <source>
        <dbReference type="Proteomes" id="UP000533080"/>
    </source>
</evidence>
<dbReference type="RefSeq" id="WP_171445288.1">
    <property type="nucleotide sequence ID" value="NZ_JABFNS010000183.1"/>
</dbReference>
<sequence>MNLLLEACVHTVTTRHAGEKALPKLPQALIAVIDALISEAVEFGHGGTFVFLPPTIDSKEQERNLASRLFPPVTTDIGKLLIEMLHSEEMPYHEFSQKLLLQTTKAVGRLAGVDGCVVLDYGLCLKMFGARITTSDAVKLKIQTIDPWSHRGFEEMGPLAAPRLNTLGTRHHFAARLCAAIPGTTAIVISQDADIRVFQGADGYVADCGALAFIPAFSHVPKRPPP</sequence>
<dbReference type="AlphaFoldDB" id="A0A7Y4MVD1"/>
<evidence type="ECO:0008006" key="3">
    <source>
        <dbReference type="Google" id="ProtNLM"/>
    </source>
</evidence>
<organism evidence="1 2">
    <name type="scientific">Myxococcus xanthus</name>
    <dbReference type="NCBI Taxonomy" id="34"/>
    <lineage>
        <taxon>Bacteria</taxon>
        <taxon>Pseudomonadati</taxon>
        <taxon>Myxococcota</taxon>
        <taxon>Myxococcia</taxon>
        <taxon>Myxococcales</taxon>
        <taxon>Cystobacterineae</taxon>
        <taxon>Myxococcaceae</taxon>
        <taxon>Myxococcus</taxon>
    </lineage>
</organism>
<dbReference type="EMBL" id="JABFNT010000205">
    <property type="protein sequence ID" value="NOJ83534.1"/>
    <property type="molecule type" value="Genomic_DNA"/>
</dbReference>
<protein>
    <recommendedName>
        <fullName evidence="3">DAC domain-containing protein</fullName>
    </recommendedName>
</protein>
<proteinExistence type="predicted"/>
<name>A0A7Y4MVD1_MYXXA</name>
<accession>A0A7Y4MVD1</accession>
<dbReference type="Proteomes" id="UP000533080">
    <property type="component" value="Unassembled WGS sequence"/>
</dbReference>
<evidence type="ECO:0000313" key="1">
    <source>
        <dbReference type="EMBL" id="NOJ83534.1"/>
    </source>
</evidence>
<gene>
    <name evidence="1" type="ORF">HNV28_35385</name>
</gene>
<reference evidence="1 2" key="1">
    <citation type="submission" date="2020-05" db="EMBL/GenBank/DDBJ databases">
        <authorList>
            <person name="Whitworth D."/>
        </authorList>
    </citation>
    <scope>NUCLEOTIDE SEQUENCE [LARGE SCALE GENOMIC DNA]</scope>
    <source>
        <strain evidence="1 2">AM005</strain>
    </source>
</reference>